<evidence type="ECO:0000313" key="14">
    <source>
        <dbReference type="Proteomes" id="UP000654075"/>
    </source>
</evidence>
<accession>A0A813DHX4</accession>
<dbReference type="Proteomes" id="UP000654075">
    <property type="component" value="Unassembled WGS sequence"/>
</dbReference>
<dbReference type="AlphaFoldDB" id="A0A813DHX4"/>
<evidence type="ECO:0000256" key="8">
    <source>
        <dbReference type="ARBA" id="ARBA00023002"/>
    </source>
</evidence>
<evidence type="ECO:0000256" key="1">
    <source>
        <dbReference type="ARBA" id="ARBA00004477"/>
    </source>
</evidence>
<dbReference type="PANTHER" id="PTHR13117">
    <property type="entry name" value="ENDOPLASMIC RETICULUM MULTISPAN TRANSMEMBRANE PROTEIN-RELATED"/>
    <property type="match status" value="1"/>
</dbReference>
<comment type="caution">
    <text evidence="13">The sequence shown here is derived from an EMBL/GenBank/DDBJ whole genome shotgun (WGS) entry which is preliminary data.</text>
</comment>
<comment type="subcellular location">
    <subcellularLocation>
        <location evidence="1 12">Endoplasmic reticulum membrane</location>
        <topology evidence="1 12">Multi-pass membrane protein</topology>
    </subcellularLocation>
</comment>
<dbReference type="GO" id="GO:0005789">
    <property type="term" value="C:endoplasmic reticulum membrane"/>
    <property type="evidence" value="ECO:0007669"/>
    <property type="project" value="UniProtKB-SubCell"/>
</dbReference>
<keyword evidence="6" id="KW-0256">Endoplasmic reticulum</keyword>
<dbReference type="GO" id="GO:0016702">
    <property type="term" value="F:oxidoreductase activity, acting on single donors with incorporation of molecular oxygen, incorporation of two atoms of oxygen"/>
    <property type="evidence" value="ECO:0007669"/>
    <property type="project" value="InterPro"/>
</dbReference>
<evidence type="ECO:0000313" key="13">
    <source>
        <dbReference type="EMBL" id="CAE8587338.1"/>
    </source>
</evidence>
<dbReference type="Pfam" id="PF04506">
    <property type="entry name" value="Rft-1"/>
    <property type="match status" value="1"/>
</dbReference>
<gene>
    <name evidence="13" type="ORF">PGLA1383_LOCUS6177</name>
</gene>
<evidence type="ECO:0000256" key="6">
    <source>
        <dbReference type="ARBA" id="ARBA00022824"/>
    </source>
</evidence>
<keyword evidence="7 12" id="KW-1133">Transmembrane helix</keyword>
<feature type="transmembrane region" description="Helical" evidence="12">
    <location>
        <begin position="454"/>
        <end position="472"/>
    </location>
</feature>
<feature type="transmembrane region" description="Helical" evidence="12">
    <location>
        <begin position="222"/>
        <end position="244"/>
    </location>
</feature>
<evidence type="ECO:0000256" key="10">
    <source>
        <dbReference type="ARBA" id="ARBA00023136"/>
    </source>
</evidence>
<evidence type="ECO:0000256" key="5">
    <source>
        <dbReference type="ARBA" id="ARBA00022723"/>
    </source>
</evidence>
<organism evidence="13 14">
    <name type="scientific">Polarella glacialis</name>
    <name type="common">Dinoflagellate</name>
    <dbReference type="NCBI Taxonomy" id="89957"/>
    <lineage>
        <taxon>Eukaryota</taxon>
        <taxon>Sar</taxon>
        <taxon>Alveolata</taxon>
        <taxon>Dinophyceae</taxon>
        <taxon>Suessiales</taxon>
        <taxon>Suessiaceae</taxon>
        <taxon>Polarella</taxon>
    </lineage>
</organism>
<comment type="similarity">
    <text evidence="3 12">Belongs to the RFT1 family.</text>
</comment>
<dbReference type="GO" id="GO:0006488">
    <property type="term" value="P:dolichol-linked oligosaccharide biosynthetic process"/>
    <property type="evidence" value="ECO:0007669"/>
    <property type="project" value="InterPro"/>
</dbReference>
<dbReference type="Pfam" id="PF07847">
    <property type="entry name" value="PCO_ADO"/>
    <property type="match status" value="1"/>
</dbReference>
<feature type="non-terminal residue" evidence="13">
    <location>
        <position position="473"/>
    </location>
</feature>
<name>A0A813DHX4_POLGL</name>
<proteinExistence type="inferred from homology"/>
<sequence>EGSCRLARLHSAKVMGPQSTTYSLAPEEGNLHQLEALEDCAFFDIVTPAYDASLGRDCTYYAVTPQAVDTRLYALSLFKPSAFTTQLLVYAGPPFVPAVVGSGSSYRAAAMQVVSTQLLSRGITFLLNVLIARLAAPSAYGLGYVSLQLLCNLALFLPKEGFRKVALRVEPDPRDDDHLTKASSLQSSVNLGWAGSAAAMVVSVPLIWHWLRTAPASAPSSYSLAVIFTAVGAVLEGAAEPFVIQALAAQDFRCRAMGEGAAILVRTTAMLMLTLLWDDVPLAFAASQLLYAAVWVFWFVRRQCRASADKESTLWWPSRLEGGALVENHHRSLLVEFSGMVVLKLALTEGEKMLLLVLFSEREWGVFGLVSNLGSIVLRLLFAPTEEIAFSAFSAGSGSEEGGERRSSNLRLLRGLLLLQGGVGWVGLCFGPGFSGLAVRVLYGADWAASEAPSVLSAYCVLLFCMGLNGILE</sequence>
<evidence type="ECO:0000256" key="12">
    <source>
        <dbReference type="RuleBase" id="RU365067"/>
    </source>
</evidence>
<feature type="transmembrane region" description="Helical" evidence="12">
    <location>
        <begin position="256"/>
        <end position="276"/>
    </location>
</feature>
<feature type="transmembrane region" description="Helical" evidence="12">
    <location>
        <begin position="415"/>
        <end position="434"/>
    </location>
</feature>
<evidence type="ECO:0000256" key="4">
    <source>
        <dbReference type="ARBA" id="ARBA00022692"/>
    </source>
</evidence>
<feature type="transmembrane region" description="Helical" evidence="12">
    <location>
        <begin position="282"/>
        <end position="300"/>
    </location>
</feature>
<dbReference type="EMBL" id="CAJNNV010002534">
    <property type="protein sequence ID" value="CAE8587338.1"/>
    <property type="molecule type" value="Genomic_DNA"/>
</dbReference>
<evidence type="ECO:0000256" key="9">
    <source>
        <dbReference type="ARBA" id="ARBA00023004"/>
    </source>
</evidence>
<keyword evidence="10 12" id="KW-0472">Membrane</keyword>
<dbReference type="OMA" id="LNFGDQX"/>
<dbReference type="InterPro" id="IPR007594">
    <property type="entry name" value="RFT1"/>
</dbReference>
<feature type="transmembrane region" description="Helical" evidence="12">
    <location>
        <begin position="191"/>
        <end position="210"/>
    </location>
</feature>
<evidence type="ECO:0000256" key="7">
    <source>
        <dbReference type="ARBA" id="ARBA00022989"/>
    </source>
</evidence>
<keyword evidence="14" id="KW-1185">Reference proteome</keyword>
<comment type="function">
    <text evidence="11 12">Intramembrane glycolipid transporter that operates in the biosynthetic pathway of dolichol-linked oligosaccharides, the glycan precursors employed in protein asparagine (N)-glycosylation. The sequential addition of sugars to dolichol pyrophosphate produces dolichol-linked oligosaccharides containing fourteen sugars, including two GlcNAcs, nine mannoses and three glucoses. Once assembled, the oligosaccharide is transferred from the lipid to nascent proteins by oligosaccharyltransferases. The assembly of dolichol-linked oligosaccharides begins on the cytosolic side of the endoplasmic reticulum membrane and finishes in its lumen. RFT1 could mediate the translocation of the cytosolically oriented intermediate DolPP-GlcNAc2Man5, produced by ALG11, into the ER lumen where dolichol-linked oligosaccharides assembly continues. However, the intramembrane lipid transporter activity could not be confirmed in vitro.</text>
</comment>
<evidence type="ECO:0000256" key="2">
    <source>
        <dbReference type="ARBA" id="ARBA00004922"/>
    </source>
</evidence>
<feature type="non-terminal residue" evidence="13">
    <location>
        <position position="1"/>
    </location>
</feature>
<feature type="transmembrane region" description="Helical" evidence="12">
    <location>
        <begin position="142"/>
        <end position="158"/>
    </location>
</feature>
<protein>
    <recommendedName>
        <fullName evidence="12">Protein RFT1 homolog</fullName>
    </recommendedName>
</protein>
<comment type="caution">
    <text evidence="12">Lacks conserved residue(s) required for the propagation of feature annotation.</text>
</comment>
<dbReference type="PANTHER" id="PTHR13117:SF5">
    <property type="entry name" value="PROTEIN RFT1 HOMOLOG"/>
    <property type="match status" value="1"/>
</dbReference>
<evidence type="ECO:0000256" key="11">
    <source>
        <dbReference type="ARBA" id="ARBA00045912"/>
    </source>
</evidence>
<dbReference type="GO" id="GO:0034203">
    <property type="term" value="P:glycolipid translocation"/>
    <property type="evidence" value="ECO:0007669"/>
    <property type="project" value="TreeGrafter"/>
</dbReference>
<dbReference type="InterPro" id="IPR012864">
    <property type="entry name" value="PCO/ADO"/>
</dbReference>
<comment type="pathway">
    <text evidence="2">Protein modification; protein glycosylation.</text>
</comment>
<evidence type="ECO:0000256" key="3">
    <source>
        <dbReference type="ARBA" id="ARBA00010288"/>
    </source>
</evidence>
<dbReference type="OrthoDB" id="271433at2759"/>
<keyword evidence="5" id="KW-0479">Metal-binding</keyword>
<keyword evidence="9" id="KW-0408">Iron</keyword>
<dbReference type="GO" id="GO:0046872">
    <property type="term" value="F:metal ion binding"/>
    <property type="evidence" value="ECO:0007669"/>
    <property type="project" value="UniProtKB-KW"/>
</dbReference>
<keyword evidence="8" id="KW-0560">Oxidoreductase</keyword>
<keyword evidence="4 12" id="KW-0812">Transmembrane</keyword>
<reference evidence="13" key="1">
    <citation type="submission" date="2021-02" db="EMBL/GenBank/DDBJ databases">
        <authorList>
            <person name="Dougan E. K."/>
            <person name="Rhodes N."/>
            <person name="Thang M."/>
            <person name="Chan C."/>
        </authorList>
    </citation>
    <scope>NUCLEOTIDE SEQUENCE</scope>
</reference>